<gene>
    <name evidence="2" type="ORF">HXO61_09530</name>
</gene>
<evidence type="ECO:0000256" key="1">
    <source>
        <dbReference type="SAM" id="MobiDB-lite"/>
    </source>
</evidence>
<protein>
    <submittedName>
        <fullName evidence="2">Uncharacterized protein</fullName>
    </submittedName>
</protein>
<dbReference type="AlphaFoldDB" id="A0A930L219"/>
<accession>A0A930L219</accession>
<comment type="caution">
    <text evidence="2">The sequence shown here is derived from an EMBL/GenBank/DDBJ whole genome shotgun (WGS) entry which is preliminary data.</text>
</comment>
<reference evidence="2" key="1">
    <citation type="submission" date="2020-04" db="EMBL/GenBank/DDBJ databases">
        <title>Deep metagenomics examines the oral microbiome during advanced dental caries in children, revealing novel taxa and co-occurrences with host molecules.</title>
        <authorList>
            <person name="Baker J.L."/>
            <person name="Morton J.T."/>
            <person name="Dinis M."/>
            <person name="Alvarez R."/>
            <person name="Tran N.C."/>
            <person name="Knight R."/>
            <person name="Edlund A."/>
        </authorList>
    </citation>
    <scope>NUCLEOTIDE SEQUENCE</scope>
    <source>
        <strain evidence="2">JCVI_39_bin.18</strain>
    </source>
</reference>
<evidence type="ECO:0000313" key="2">
    <source>
        <dbReference type="EMBL" id="MBF1658152.1"/>
    </source>
</evidence>
<dbReference type="RefSeq" id="WP_303945863.1">
    <property type="nucleotide sequence ID" value="NZ_JABZXO010000037.1"/>
</dbReference>
<sequence>MCDWKPGPRCFTHYEPRYNAAFEKYLEELENIHALAQEGELTDEDLKAFNAAFENYQAAQRMFYMSPKARKKWLGKEIDYARENYESAQKYLDENPNDHYAQLYAANAKAELDQLEKQAVDGAHRWDQAKLASELAARRNENALERGIFSQAAYTAEDLEDVDLNTWDRACPDGTVTLHGFEDELKKSSDPKIYREATITRKVRLELPTGERVHVDLQARIIQKKKGSSSYTVEYTVFHNGKNLGTLIPNSTAHDGFYGVGAVAERRPVTRDTADTARDGGRLRKTDWEHYQEVNELTDEELAEHKAAYEANVEAIGEYNNENKKGMYTQGKTFNNLINTTHKGQKHNNFTRQLVKDSNAHTSFNSISGAKNDIKKVLTNQDALLTNLVMNARTQSINNYAEQQFGASKKAEREEVERDAKANLETLDDRLKPKTRREKRNHGGGMDRTERNIARTERKMAQINKEKAATARREKTLNASNDHLSKIQQKTGNLAYSTRVDPTRQTADNGNYSYSATRTVKGGRKEYITIQFTKTGKLGKNYSLAPSNIPNMVAVKTPQKQTIYLSPGQYATMSNASKK</sequence>
<dbReference type="Proteomes" id="UP000770330">
    <property type="component" value="Unassembled WGS sequence"/>
</dbReference>
<proteinExistence type="predicted"/>
<name>A0A930L219_9MICC</name>
<organism evidence="2 3">
    <name type="scientific">Rothia mucilaginosa</name>
    <dbReference type="NCBI Taxonomy" id="43675"/>
    <lineage>
        <taxon>Bacteria</taxon>
        <taxon>Bacillati</taxon>
        <taxon>Actinomycetota</taxon>
        <taxon>Actinomycetes</taxon>
        <taxon>Micrococcales</taxon>
        <taxon>Micrococcaceae</taxon>
        <taxon>Rothia</taxon>
    </lineage>
</organism>
<feature type="compositionally biased region" description="Basic residues" evidence="1">
    <location>
        <begin position="433"/>
        <end position="442"/>
    </location>
</feature>
<feature type="region of interest" description="Disordered" evidence="1">
    <location>
        <begin position="404"/>
        <end position="450"/>
    </location>
</feature>
<evidence type="ECO:0000313" key="3">
    <source>
        <dbReference type="Proteomes" id="UP000770330"/>
    </source>
</evidence>
<dbReference type="EMBL" id="JABZXO010000037">
    <property type="protein sequence ID" value="MBF1658152.1"/>
    <property type="molecule type" value="Genomic_DNA"/>
</dbReference>
<feature type="compositionally biased region" description="Basic and acidic residues" evidence="1">
    <location>
        <begin position="409"/>
        <end position="432"/>
    </location>
</feature>